<dbReference type="STRING" id="6186.A0A183JWE0"/>
<evidence type="ECO:0000313" key="3">
    <source>
        <dbReference type="WBParaSite" id="SCUD_0000703501-mRNA-1"/>
    </source>
</evidence>
<reference evidence="3" key="1">
    <citation type="submission" date="2016-06" db="UniProtKB">
        <authorList>
            <consortium name="WormBaseParasite"/>
        </authorList>
    </citation>
    <scope>IDENTIFICATION</scope>
</reference>
<evidence type="ECO:0000313" key="1">
    <source>
        <dbReference type="EMBL" id="VDP24627.1"/>
    </source>
</evidence>
<gene>
    <name evidence="1" type="ORF">SCUD_LOCUS7035</name>
</gene>
<dbReference type="EMBL" id="UZAK01032235">
    <property type="protein sequence ID" value="VDP24627.1"/>
    <property type="molecule type" value="Genomic_DNA"/>
</dbReference>
<keyword evidence="2" id="KW-1185">Reference proteome</keyword>
<dbReference type="WBParaSite" id="SCUD_0000703501-mRNA-1">
    <property type="protein sequence ID" value="SCUD_0000703501-mRNA-1"/>
    <property type="gene ID" value="SCUD_0000703501"/>
</dbReference>
<accession>A0A183JWE0</accession>
<evidence type="ECO:0000313" key="2">
    <source>
        <dbReference type="Proteomes" id="UP000279833"/>
    </source>
</evidence>
<dbReference type="AlphaFoldDB" id="A0A183JWE0"/>
<proteinExistence type="predicted"/>
<organism evidence="3">
    <name type="scientific">Schistosoma curassoni</name>
    <dbReference type="NCBI Taxonomy" id="6186"/>
    <lineage>
        <taxon>Eukaryota</taxon>
        <taxon>Metazoa</taxon>
        <taxon>Spiralia</taxon>
        <taxon>Lophotrochozoa</taxon>
        <taxon>Platyhelminthes</taxon>
        <taxon>Trematoda</taxon>
        <taxon>Digenea</taxon>
        <taxon>Strigeidida</taxon>
        <taxon>Schistosomatoidea</taxon>
        <taxon>Schistosomatidae</taxon>
        <taxon>Schistosoma</taxon>
    </lineage>
</organism>
<reference evidence="1 2" key="2">
    <citation type="submission" date="2018-11" db="EMBL/GenBank/DDBJ databases">
        <authorList>
            <consortium name="Pathogen Informatics"/>
        </authorList>
    </citation>
    <scope>NUCLEOTIDE SEQUENCE [LARGE SCALE GENOMIC DNA]</scope>
    <source>
        <strain evidence="1">Dakar</strain>
        <strain evidence="2">Dakar, Senegal</strain>
    </source>
</reference>
<sequence>MCKDGKCNCLDSCPSEWNSYNRQLCVDGVTYRHECDLWRNQCYCRSGDSRCGNDQFSNHRANENSAIKYYDECRDLSGLCDWDQNESTFSLRLGMWFQELLRQKWSSASWSNDDDSLLRPMDAKARSTTSKLVSQSSPHERVNGAVISYWFCELDRRNRGTKVDLSLIGISVCWVDCLNSALIHINFEISLQQDDLNYLYQLLLPSTPCLEVFINRCSGSGGISFDQWHNCFDIPQG</sequence>
<name>A0A183JWE0_9TREM</name>
<dbReference type="Proteomes" id="UP000279833">
    <property type="component" value="Unassembled WGS sequence"/>
</dbReference>
<protein>
    <submittedName>
        <fullName evidence="3">Kazal-like domain-containing protein</fullName>
    </submittedName>
</protein>